<name>I2CRC5_NANGC</name>
<comment type="subcellular location">
    <subcellularLocation>
        <location evidence="4">Mitochondrion</location>
    </subcellularLocation>
</comment>
<protein>
    <recommendedName>
        <fullName evidence="4">Elongation factor Ts, mitochondrial</fullName>
        <shortName evidence="4">EF-Ts</shortName>
        <shortName evidence="4">EF-TsMt</shortName>
    </recommendedName>
</protein>
<evidence type="ECO:0000256" key="2">
    <source>
        <dbReference type="ARBA" id="ARBA00022768"/>
    </source>
</evidence>
<dbReference type="CDD" id="cd14275">
    <property type="entry name" value="UBA_EF-Ts"/>
    <property type="match status" value="1"/>
</dbReference>
<dbReference type="EMBL" id="JU980395">
    <property type="protein sequence ID" value="AFJ69458.1"/>
    <property type="molecule type" value="mRNA"/>
</dbReference>
<organism evidence="8">
    <name type="scientific">Nannochloropsis gaditana (strain CCMP526)</name>
    <name type="common">Green microalga</name>
    <name type="synonym">Microchloropsis gaditana</name>
    <dbReference type="NCBI Taxonomy" id="1093141"/>
    <lineage>
        <taxon>Eukaryota</taxon>
        <taxon>Sar</taxon>
        <taxon>Stramenopiles</taxon>
        <taxon>Ochrophyta</taxon>
        <taxon>Eustigmatophyceae</taxon>
        <taxon>Eustigmatales</taxon>
        <taxon>Monodopsidaceae</taxon>
        <taxon>Nannochloropsis</taxon>
    </lineage>
</organism>
<dbReference type="PANTHER" id="PTHR11741:SF0">
    <property type="entry name" value="ELONGATION FACTOR TS, MITOCHONDRIAL"/>
    <property type="match status" value="1"/>
</dbReference>
<keyword evidence="3 4" id="KW-0648">Protein biosynthesis</keyword>
<dbReference type="GO" id="GO:0003746">
    <property type="term" value="F:translation elongation factor activity"/>
    <property type="evidence" value="ECO:0007669"/>
    <property type="project" value="UniProtKB-UniRule"/>
</dbReference>
<evidence type="ECO:0000256" key="3">
    <source>
        <dbReference type="ARBA" id="ARBA00022917"/>
    </source>
</evidence>
<dbReference type="InterPro" id="IPR001816">
    <property type="entry name" value="Transl_elong_EFTs/EF1B"/>
</dbReference>
<feature type="signal peptide" evidence="6">
    <location>
        <begin position="1"/>
        <end position="21"/>
    </location>
</feature>
<keyword evidence="6" id="KW-0732">Signal</keyword>
<feature type="chain" id="PRO_5003656200" description="Elongation factor Ts, mitochondrial" evidence="6">
    <location>
        <begin position="22"/>
        <end position="345"/>
    </location>
</feature>
<dbReference type="InterPro" id="IPR018101">
    <property type="entry name" value="Transl_elong_Ts_CS"/>
</dbReference>
<gene>
    <name evidence="8" type="ORF">NGATSA_3023400</name>
</gene>
<dbReference type="PROSITE" id="PS01127">
    <property type="entry name" value="EF_TS_2"/>
    <property type="match status" value="1"/>
</dbReference>
<reference evidence="8" key="2">
    <citation type="journal article" date="2012" name="Nat. Commun.">
        <title>Draft genome sequence and genetic transformation of the oleaginous alga Nannochloropis gaditana.</title>
        <authorList>
            <person name="Radakovits R."/>
            <person name="Jinkerson R.E."/>
            <person name="Fuerstenberg S.I."/>
            <person name="Tae H."/>
            <person name="Settlage R.E."/>
            <person name="Boore J.L."/>
            <person name="Posewitz M.C."/>
        </authorList>
    </citation>
    <scope>NUCLEOTIDE SEQUENCE</scope>
    <source>
        <strain evidence="8">CCMP526</strain>
    </source>
</reference>
<dbReference type="GO" id="GO:0005739">
    <property type="term" value="C:mitochondrion"/>
    <property type="evidence" value="ECO:0007669"/>
    <property type="project" value="UniProtKB-SubCell"/>
</dbReference>
<dbReference type="Gene3D" id="1.10.8.10">
    <property type="entry name" value="DNA helicase RuvA subunit, C-terminal domain"/>
    <property type="match status" value="1"/>
</dbReference>
<evidence type="ECO:0000256" key="6">
    <source>
        <dbReference type="SAM" id="SignalP"/>
    </source>
</evidence>
<comment type="function">
    <text evidence="4 5">Associates with the EF-Tu.GDP complex and induces the exchange of GDP to GTP. It remains bound to the aminoacyl-tRNA.EF-Tu.GTP complex up to the GTP hydrolysis stage on the ribosome.</text>
</comment>
<dbReference type="FunFam" id="1.10.8.10:FF:000001">
    <property type="entry name" value="Elongation factor Ts"/>
    <property type="match status" value="1"/>
</dbReference>
<dbReference type="SUPFAM" id="SSF46934">
    <property type="entry name" value="UBA-like"/>
    <property type="match status" value="1"/>
</dbReference>
<accession>I2CRC5</accession>
<dbReference type="InterPro" id="IPR014039">
    <property type="entry name" value="Transl_elong_EFTs/EF1B_dimer"/>
</dbReference>
<sequence length="345" mass="36681">MRVTTSLLCAAVGLVLQQATAFLPPASFPSSKPASATVLRMAAEAVEVPMDLIKKLRGMSGAPIMDCKKALAEEKLDVEAAFDWLRKKGQATIAKRDRATKEGLVALAVDGTRGVAVEVNSETDFVARNADFQGFVAGAAKTALGLRQGAKPGVSDVEHAALIAATGPTGESLEKELANLVAKIREGMTLRRASQLVVDQGVVACYVHNAAGPLMGQAGALVGIETDATGEKLAQVEAMAKRLAMHVVAANPLYLDSASVPAEVVEREKEVARQTALDAGKKPEVVEKMTEGRLRKYFEEVCLVQQNHMLEEGNPQISDLFTKTAAELGVTLKLANFLKYRTGEE</sequence>
<proteinExistence type="evidence at transcript level"/>
<evidence type="ECO:0000259" key="7">
    <source>
        <dbReference type="Pfam" id="PF00889"/>
    </source>
</evidence>
<evidence type="ECO:0000313" key="8">
    <source>
        <dbReference type="EMBL" id="AFJ69458.1"/>
    </source>
</evidence>
<dbReference type="Gene3D" id="1.10.286.20">
    <property type="match status" value="1"/>
</dbReference>
<dbReference type="GO" id="GO:0070125">
    <property type="term" value="P:mitochondrial translational elongation"/>
    <property type="evidence" value="ECO:0007669"/>
    <property type="project" value="TreeGrafter"/>
</dbReference>
<dbReference type="AlphaFoldDB" id="I2CRC5"/>
<evidence type="ECO:0000256" key="5">
    <source>
        <dbReference type="RuleBase" id="RU000642"/>
    </source>
</evidence>
<dbReference type="InterPro" id="IPR009060">
    <property type="entry name" value="UBA-like_sf"/>
</dbReference>
<dbReference type="PANTHER" id="PTHR11741">
    <property type="entry name" value="ELONGATION FACTOR TS"/>
    <property type="match status" value="1"/>
</dbReference>
<dbReference type="SUPFAM" id="SSF54713">
    <property type="entry name" value="Elongation factor Ts (EF-Ts), dimerisation domain"/>
    <property type="match status" value="1"/>
</dbReference>
<keyword evidence="4" id="KW-0496">Mitochondrion</keyword>
<dbReference type="FunFam" id="1.10.286.20:FF:000001">
    <property type="entry name" value="Elongation factor Ts"/>
    <property type="match status" value="1"/>
</dbReference>
<dbReference type="InterPro" id="IPR036402">
    <property type="entry name" value="EF-Ts_dimer_sf"/>
</dbReference>
<dbReference type="Gene3D" id="3.30.479.20">
    <property type="entry name" value="Elongation factor Ts, dimerisation domain"/>
    <property type="match status" value="2"/>
</dbReference>
<reference evidence="8" key="1">
    <citation type="journal article" date="2012" name="Bioengineered">
        <title>Additional insights into the genome of the oleaginous model alga Nannochloropsis gaditana.</title>
        <authorList>
            <person name="Jinkerson R.E."/>
            <person name="Radakovits R."/>
            <person name="Posewitz M.C."/>
        </authorList>
    </citation>
    <scope>NUCLEOTIDE SEQUENCE</scope>
    <source>
        <strain evidence="8">CCMP526</strain>
    </source>
</reference>
<feature type="domain" description="Translation elongation factor EFTs/EF1B dimerisation" evidence="7">
    <location>
        <begin position="114"/>
        <end position="344"/>
    </location>
</feature>
<dbReference type="Pfam" id="PF00889">
    <property type="entry name" value="EF_TS"/>
    <property type="match status" value="1"/>
</dbReference>
<dbReference type="NCBIfam" id="TIGR00116">
    <property type="entry name" value="tsf"/>
    <property type="match status" value="1"/>
</dbReference>
<keyword evidence="2 4" id="KW-0251">Elongation factor</keyword>
<evidence type="ECO:0000256" key="4">
    <source>
        <dbReference type="HAMAP-Rule" id="MF_03135"/>
    </source>
</evidence>
<dbReference type="HAMAP" id="MF_00050">
    <property type="entry name" value="EF_Ts"/>
    <property type="match status" value="1"/>
</dbReference>
<comment type="similarity">
    <text evidence="1 4 5">Belongs to the EF-Ts family.</text>
</comment>
<evidence type="ECO:0000256" key="1">
    <source>
        <dbReference type="ARBA" id="ARBA00005532"/>
    </source>
</evidence>